<organism evidence="1 2">
    <name type="scientific">Pleurotus cornucopiae</name>
    <name type="common">Cornucopia mushroom</name>
    <dbReference type="NCBI Taxonomy" id="5321"/>
    <lineage>
        <taxon>Eukaryota</taxon>
        <taxon>Fungi</taxon>
        <taxon>Dikarya</taxon>
        <taxon>Basidiomycota</taxon>
        <taxon>Agaricomycotina</taxon>
        <taxon>Agaricomycetes</taxon>
        <taxon>Agaricomycetidae</taxon>
        <taxon>Agaricales</taxon>
        <taxon>Pleurotineae</taxon>
        <taxon>Pleurotaceae</taxon>
        <taxon>Pleurotus</taxon>
    </lineage>
</organism>
<dbReference type="EMBL" id="WQMT02000005">
    <property type="protein sequence ID" value="KAG9223488.1"/>
    <property type="molecule type" value="Genomic_DNA"/>
</dbReference>
<accession>A0ACB7J0U4</accession>
<proteinExistence type="predicted"/>
<gene>
    <name evidence="1" type="ORF">CCMSSC00406_0006980</name>
</gene>
<sequence length="992" mass="109299">MIKHSRKRQKLDDRQPLGSSNRTAAASEKDDEERRLEELIFGVPFVPSAVNAAKSRTELVGDDNEGEGIHSTGKEMDGLLDSDIFFVDDGGPPPPPSASQSTRDEDDTNNLERGSDDNGSDDEPPSHPPPLDQSTSRKAAWSDPADAPLAISVAPSDPSTSKRALKLRDSQNETVLSGREYERRLRRQFTKINPEPIWALKARDKIHGQVKRRRPSQSGSEVEQDDSEENEDSNIDHLLTSTSGVLRKGRSSKFLLPPTTLNINRLRDANQSVQSNACGDIKSLAFHPNPHVPLLCVASKDNRYRLFQVDGHTSPLLQTLHIPSLPPTSTSTTFHPSGGHLLLTGARPYYFTYDLQAQRMTQSARGLWGTTFSGANDSSIRADRGKRGRGKDGGEPIQHHAFHPSDGSLLAVAGRGGYVHLVDWGSGSGQVIDSLKMSSAVKGLWWGSLPMGFSDDDGQSVGGGDFLVSLSNDSEVYIWDVGSRRCVRRWRDEGGFRGAGLMLAGSAHGGQASLAIGSNTGLVNVYGSDALAPSPNRAATSSNPKPHKTLGQLVTSVTSLRFNRDGQILAMASREKKDALRLVHAHSLTAFANWPTASTPLGHVTSIDFSAGNDHMAVGGGEAPQGGECFVEWGIQFYLPRRLTDGVLTSRIASLQTKARLASQTKVLLLGSGDSGKSTVLKQMRLIHSVPFTPQEIETYRQLIFMNLTNGMGAVLEAMIDMHLTVSEDNLPHSELILKAMDEGTDIREGQPYPQEYLHPLEELWKDEMVQHAVARGNEAAIPEKCVCSPHSTRRNLTTAPLPRLPLPVPSKPTEQDVIYCRARTTGILETVFKVKDQRGSETELLMVDVGGQKSERRKWIHCFQDVTCILFLVNLSGYDQCIVEDKTANQMQDSMTIWDSICNSQWFKRTSIVLFLNKNDLFEKKIHNSDIRKHFAEYSGETDPAVGRKFFQKRFWDLAHRSGTKDREVFVHVTTATNTRAIKIVMRAVEE</sequence>
<dbReference type="Proteomes" id="UP000824881">
    <property type="component" value="Unassembled WGS sequence"/>
</dbReference>
<name>A0ACB7J0U4_PLECO</name>
<evidence type="ECO:0000313" key="2">
    <source>
        <dbReference type="Proteomes" id="UP000824881"/>
    </source>
</evidence>
<protein>
    <submittedName>
        <fullName evidence="1">Uncharacterized protein</fullName>
    </submittedName>
</protein>
<comment type="caution">
    <text evidence="1">The sequence shown here is derived from an EMBL/GenBank/DDBJ whole genome shotgun (WGS) entry which is preliminary data.</text>
</comment>
<keyword evidence="2" id="KW-1185">Reference proteome</keyword>
<reference evidence="1 2" key="1">
    <citation type="journal article" date="2021" name="Appl. Environ. Microbiol.">
        <title>Genetic linkage and physical mapping for an oyster mushroom Pleurotus cornucopiae and QTL analysis for the trait cap color.</title>
        <authorList>
            <person name="Zhang Y."/>
            <person name="Gao W."/>
            <person name="Sonnenberg A."/>
            <person name="Chen Q."/>
            <person name="Zhang J."/>
            <person name="Huang C."/>
        </authorList>
    </citation>
    <scope>NUCLEOTIDE SEQUENCE [LARGE SCALE GENOMIC DNA]</scope>
    <source>
        <strain evidence="1">CCMSSC00406</strain>
    </source>
</reference>
<evidence type="ECO:0000313" key="1">
    <source>
        <dbReference type="EMBL" id="KAG9223488.1"/>
    </source>
</evidence>